<evidence type="ECO:0000256" key="1">
    <source>
        <dbReference type="SAM" id="MobiDB-lite"/>
    </source>
</evidence>
<accession>A0A8J4C6X0</accession>
<dbReference type="InterPro" id="IPR002052">
    <property type="entry name" value="DNA_methylase_N6_adenine_CS"/>
</dbReference>
<gene>
    <name evidence="2" type="ORF">Vretifemale_6291</name>
    <name evidence="3" type="ORF">Vretimale_8826</name>
</gene>
<dbReference type="PROSITE" id="PS00092">
    <property type="entry name" value="N6_MTASE"/>
    <property type="match status" value="1"/>
</dbReference>
<dbReference type="Proteomes" id="UP000747110">
    <property type="component" value="Unassembled WGS sequence"/>
</dbReference>
<dbReference type="SUPFAM" id="SSF53335">
    <property type="entry name" value="S-adenosyl-L-methionine-dependent methyltransferases"/>
    <property type="match status" value="1"/>
</dbReference>
<feature type="region of interest" description="Disordered" evidence="1">
    <location>
        <begin position="230"/>
        <end position="304"/>
    </location>
</feature>
<dbReference type="EMBL" id="BNCP01000009">
    <property type="protein sequence ID" value="GIL76696.1"/>
    <property type="molecule type" value="Genomic_DNA"/>
</dbReference>
<evidence type="ECO:0000313" key="2">
    <source>
        <dbReference type="EMBL" id="GIL76696.1"/>
    </source>
</evidence>
<name>A0A8J4C6X0_9CHLO</name>
<dbReference type="CDD" id="cd02440">
    <property type="entry name" value="AdoMet_MTases"/>
    <property type="match status" value="1"/>
</dbReference>
<keyword evidence="4" id="KW-1185">Reference proteome</keyword>
<dbReference type="GO" id="GO:0008988">
    <property type="term" value="F:rRNA (adenine-N6-)-methyltransferase activity"/>
    <property type="evidence" value="ECO:0007669"/>
    <property type="project" value="TreeGrafter"/>
</dbReference>
<dbReference type="OrthoDB" id="7848332at2759"/>
<dbReference type="EMBL" id="BNCQ01000015">
    <property type="protein sequence ID" value="GIM04211.1"/>
    <property type="molecule type" value="Genomic_DNA"/>
</dbReference>
<dbReference type="Gene3D" id="3.40.50.150">
    <property type="entry name" value="Vaccinia Virus protein VP39"/>
    <property type="match status" value="1"/>
</dbReference>
<comment type="caution">
    <text evidence="2">The sequence shown here is derived from an EMBL/GenBank/DDBJ whole genome shotgun (WGS) entry which is preliminary data.</text>
</comment>
<dbReference type="Pfam" id="PF06325">
    <property type="entry name" value="PrmA"/>
    <property type="match status" value="1"/>
</dbReference>
<feature type="compositionally biased region" description="Basic residues" evidence="1">
    <location>
        <begin position="245"/>
        <end position="259"/>
    </location>
</feature>
<dbReference type="InterPro" id="IPR029063">
    <property type="entry name" value="SAM-dependent_MTases_sf"/>
</dbReference>
<proteinExistence type="predicted"/>
<feature type="compositionally biased region" description="Acidic residues" evidence="1">
    <location>
        <begin position="279"/>
        <end position="304"/>
    </location>
</feature>
<dbReference type="PANTHER" id="PTHR23290:SF0">
    <property type="entry name" value="RRNA N6-ADENOSINE-METHYLTRANSFERASE METTL5"/>
    <property type="match status" value="1"/>
</dbReference>
<evidence type="ECO:0000313" key="4">
    <source>
        <dbReference type="Proteomes" id="UP000747110"/>
    </source>
</evidence>
<dbReference type="PANTHER" id="PTHR23290">
    <property type="entry name" value="RRNA N6-ADENOSINE-METHYLTRANSFERASE METTL5"/>
    <property type="match status" value="1"/>
</dbReference>
<reference evidence="2" key="1">
    <citation type="journal article" date="2021" name="Proc. Natl. Acad. Sci. U.S.A.">
        <title>Three genomes in the algal genus Volvox reveal the fate of a haploid sex-determining region after a transition to homothallism.</title>
        <authorList>
            <person name="Yamamoto K."/>
            <person name="Hamaji T."/>
            <person name="Kawai-Toyooka H."/>
            <person name="Matsuzaki R."/>
            <person name="Takahashi F."/>
            <person name="Nishimura Y."/>
            <person name="Kawachi M."/>
            <person name="Noguchi H."/>
            <person name="Minakuchi Y."/>
            <person name="Umen J.G."/>
            <person name="Toyoda A."/>
            <person name="Nozaki H."/>
        </authorList>
    </citation>
    <scope>NUCLEOTIDE SEQUENCE</scope>
    <source>
        <strain evidence="3">NIES-3785</strain>
        <strain evidence="2">NIES-3786</strain>
    </source>
</reference>
<protein>
    <recommendedName>
        <fullName evidence="5">Methyltransferase small domain-containing protein</fullName>
    </recommendedName>
</protein>
<dbReference type="Proteomes" id="UP000722791">
    <property type="component" value="Unassembled WGS sequence"/>
</dbReference>
<dbReference type="InterPro" id="IPR051720">
    <property type="entry name" value="rRNA_MeTrfase/Polyamine_Synth"/>
</dbReference>
<organism evidence="2 4">
    <name type="scientific">Volvox reticuliferus</name>
    <dbReference type="NCBI Taxonomy" id="1737510"/>
    <lineage>
        <taxon>Eukaryota</taxon>
        <taxon>Viridiplantae</taxon>
        <taxon>Chlorophyta</taxon>
        <taxon>core chlorophytes</taxon>
        <taxon>Chlorophyceae</taxon>
        <taxon>CS clade</taxon>
        <taxon>Chlamydomonadales</taxon>
        <taxon>Volvocaceae</taxon>
        <taxon>Volvox</taxon>
    </lineage>
</organism>
<dbReference type="GO" id="GO:0003676">
    <property type="term" value="F:nucleic acid binding"/>
    <property type="evidence" value="ECO:0007669"/>
    <property type="project" value="InterPro"/>
</dbReference>
<sequence>MKLKELHALMQDIAPFPWPKVDLEQYPTGPHLASRLLFAIDSSYDELAGRTVVDLGCGTAMLSIGAALLGSRHVVAVDIDPDAVEVAADNVAQFEDPLPIDFILADVRHLSHQLPRLRADVVIMNPPFGTKLKGADMAFLRAAFSVATTSVYSLHKSSTREFIAKTAKRDLGASSAEVLAMLRYDLPPTMKFHRQKSVDIEVDLWRFQVGEAAASRRNADTEVYSTAPAATPLASQVTRGSAVGGRHKTRGMGGRRHHHYDAGPYGGRQGGRSGREEREGEVEGTSDEEGEDEEEGPREEGEEQ</sequence>
<evidence type="ECO:0008006" key="5">
    <source>
        <dbReference type="Google" id="ProtNLM"/>
    </source>
</evidence>
<evidence type="ECO:0000313" key="3">
    <source>
        <dbReference type="EMBL" id="GIM04211.1"/>
    </source>
</evidence>
<dbReference type="AlphaFoldDB" id="A0A8J4C6X0"/>